<dbReference type="Pfam" id="PF08238">
    <property type="entry name" value="Sel1"/>
    <property type="match status" value="4"/>
</dbReference>
<organism evidence="4 5">
    <name type="scientific">Vibrio galatheae</name>
    <dbReference type="NCBI Taxonomy" id="579748"/>
    <lineage>
        <taxon>Bacteria</taxon>
        <taxon>Pseudomonadati</taxon>
        <taxon>Pseudomonadota</taxon>
        <taxon>Gammaproteobacteria</taxon>
        <taxon>Vibrionales</taxon>
        <taxon>Vibrionaceae</taxon>
        <taxon>Vibrio</taxon>
    </lineage>
</organism>
<dbReference type="InterPro" id="IPR052945">
    <property type="entry name" value="Mitotic_Regulator"/>
</dbReference>
<dbReference type="PATRIC" id="fig|579748.3.peg.606"/>
<protein>
    <recommendedName>
        <fullName evidence="6">TPR repeat protein SEL1 subfamily</fullName>
    </recommendedName>
</protein>
<feature type="transmembrane region" description="Helical" evidence="3">
    <location>
        <begin position="6"/>
        <end position="27"/>
    </location>
</feature>
<evidence type="ECO:0000256" key="1">
    <source>
        <dbReference type="SAM" id="Coils"/>
    </source>
</evidence>
<keyword evidence="3" id="KW-0472">Membrane</keyword>
<evidence type="ECO:0000313" key="5">
    <source>
        <dbReference type="Proteomes" id="UP000033673"/>
    </source>
</evidence>
<dbReference type="PANTHER" id="PTHR43628:SF1">
    <property type="entry name" value="CHITIN SYNTHASE REGULATORY FACTOR 2-RELATED"/>
    <property type="match status" value="1"/>
</dbReference>
<evidence type="ECO:0008006" key="6">
    <source>
        <dbReference type="Google" id="ProtNLM"/>
    </source>
</evidence>
<dbReference type="Gene3D" id="1.25.40.10">
    <property type="entry name" value="Tetratricopeptide repeat domain"/>
    <property type="match status" value="1"/>
</dbReference>
<dbReference type="SMART" id="SM00671">
    <property type="entry name" value="SEL1"/>
    <property type="match status" value="5"/>
</dbReference>
<reference evidence="4 5" key="1">
    <citation type="journal article" date="2015" name="BMC Genomics">
        <title>Genome mining reveals unlocked bioactive potential of marine Gram-negative bacteria.</title>
        <authorList>
            <person name="Machado H."/>
            <person name="Sonnenschein E.C."/>
            <person name="Melchiorsen J."/>
            <person name="Gram L."/>
        </authorList>
    </citation>
    <scope>NUCLEOTIDE SEQUENCE [LARGE SCALE GENOMIC DNA]</scope>
    <source>
        <strain evidence="4 5">S2757</strain>
    </source>
</reference>
<dbReference type="AlphaFoldDB" id="A0A0F4NMV0"/>
<dbReference type="Proteomes" id="UP000033673">
    <property type="component" value="Unassembled WGS sequence"/>
</dbReference>
<feature type="region of interest" description="Disordered" evidence="2">
    <location>
        <begin position="334"/>
        <end position="387"/>
    </location>
</feature>
<dbReference type="InterPro" id="IPR011990">
    <property type="entry name" value="TPR-like_helical_dom_sf"/>
</dbReference>
<feature type="coiled-coil region" evidence="1">
    <location>
        <begin position="29"/>
        <end position="65"/>
    </location>
</feature>
<feature type="compositionally biased region" description="Low complexity" evidence="2">
    <location>
        <begin position="357"/>
        <end position="374"/>
    </location>
</feature>
<proteinExistence type="predicted"/>
<evidence type="ECO:0000256" key="3">
    <source>
        <dbReference type="SAM" id="Phobius"/>
    </source>
</evidence>
<dbReference type="RefSeq" id="WP_045954239.1">
    <property type="nucleotide sequence ID" value="NZ_JXXV01000007.1"/>
</dbReference>
<keyword evidence="3" id="KW-1133">Transmembrane helix</keyword>
<evidence type="ECO:0000313" key="4">
    <source>
        <dbReference type="EMBL" id="KJY84495.1"/>
    </source>
</evidence>
<dbReference type="STRING" id="579748.TW81_02910"/>
<evidence type="ECO:0000256" key="2">
    <source>
        <dbReference type="SAM" id="MobiDB-lite"/>
    </source>
</evidence>
<name>A0A0F4NMV0_9VIBR</name>
<sequence length="387" mass="43693">MNIMGIAIGATGLLLLCMFMWMLALSMRKKRLEQERKEREIAFRKAMEKNRKQEQEERIVKAEEGHIPTILYLAKEAERTRPQEAVYWYSKAAKLDSVTGMYGVVRISNKMKQDLVLKQQAKFWQTCISAAEGSLPHQFEMAQALFSGRGTEVDVPKALSVMESAADQNYVDALIFLGDWASSPNNLQASPATSTDYYRRAAELRSNEGRMKLGLNYIHGRGVEANFDLGVYWLERAAEKGYLEAMYKAGETWMDYKPAGNSLAYIWLFLAGQLGHEPARVLRDKVAMNIGVDTVVGLQSLAKPMVKKIRDNKVSKHSIIRALNKLYKRSIPTDEQLSSSMPMEKVAEEESASVTVPQEPSLHQESQSESEQPQAKLDFSQSPIDKQ</sequence>
<dbReference type="EMBL" id="JXXV01000007">
    <property type="protein sequence ID" value="KJY84495.1"/>
    <property type="molecule type" value="Genomic_DNA"/>
</dbReference>
<keyword evidence="1" id="KW-0175">Coiled coil</keyword>
<dbReference type="OrthoDB" id="6114904at2"/>
<gene>
    <name evidence="4" type="ORF">TW81_02910</name>
</gene>
<accession>A0A0F4NMV0</accession>
<keyword evidence="5" id="KW-1185">Reference proteome</keyword>
<dbReference type="PANTHER" id="PTHR43628">
    <property type="entry name" value="ACTIVATOR OF C KINASE PROTEIN 1-RELATED"/>
    <property type="match status" value="1"/>
</dbReference>
<dbReference type="SUPFAM" id="SSF81901">
    <property type="entry name" value="HCP-like"/>
    <property type="match status" value="1"/>
</dbReference>
<keyword evidence="3" id="KW-0812">Transmembrane</keyword>
<comment type="caution">
    <text evidence="4">The sequence shown here is derived from an EMBL/GenBank/DDBJ whole genome shotgun (WGS) entry which is preliminary data.</text>
</comment>
<dbReference type="InterPro" id="IPR006597">
    <property type="entry name" value="Sel1-like"/>
</dbReference>